<dbReference type="GO" id="GO:0051539">
    <property type="term" value="F:4 iron, 4 sulfur cluster binding"/>
    <property type="evidence" value="ECO:0007669"/>
    <property type="project" value="UniProtKB-KW"/>
</dbReference>
<dbReference type="Gene3D" id="3.20.20.70">
    <property type="entry name" value="Aldolase class I"/>
    <property type="match status" value="1"/>
</dbReference>
<dbReference type="GO" id="GO:0030488">
    <property type="term" value="P:tRNA methylation"/>
    <property type="evidence" value="ECO:0007669"/>
    <property type="project" value="InterPro"/>
</dbReference>
<comment type="subcellular location">
    <subcellularLocation>
        <location evidence="2">Cytoplasm</location>
    </subcellularLocation>
</comment>
<dbReference type="CDD" id="cd01335">
    <property type="entry name" value="Radical_SAM"/>
    <property type="match status" value="1"/>
</dbReference>
<dbReference type="PANTHER" id="PTHR30544:SF5">
    <property type="entry name" value="RADICAL SAM CORE DOMAIN-CONTAINING PROTEIN"/>
    <property type="match status" value="1"/>
</dbReference>
<dbReference type="HAMAP" id="MF_01849">
    <property type="entry name" value="RNA_methyltr_RlmN"/>
    <property type="match status" value="1"/>
</dbReference>
<dbReference type="GO" id="GO:0008173">
    <property type="term" value="F:RNA methyltransferase activity"/>
    <property type="evidence" value="ECO:0007669"/>
    <property type="project" value="InterPro"/>
</dbReference>
<dbReference type="InterPro" id="IPR013785">
    <property type="entry name" value="Aldolase_TIM"/>
</dbReference>
<dbReference type="Proteomes" id="UP000318582">
    <property type="component" value="Unassembled WGS sequence"/>
</dbReference>
<keyword evidence="12" id="KW-0411">Iron-sulfur</keyword>
<comment type="caution">
    <text evidence="14">The sequence shown here is derived from an EMBL/GenBank/DDBJ whole genome shotgun (WGS) entry which is preliminary data.</text>
</comment>
<dbReference type="SFLD" id="SFLDS00029">
    <property type="entry name" value="Radical_SAM"/>
    <property type="match status" value="1"/>
</dbReference>
<keyword evidence="6" id="KW-0489">Methyltransferase</keyword>
<dbReference type="InterPro" id="IPR027492">
    <property type="entry name" value="RNA_MTrfase_RlmN"/>
</dbReference>
<keyword evidence="11" id="KW-0408">Iron</keyword>
<evidence type="ECO:0000256" key="4">
    <source>
        <dbReference type="ARBA" id="ARBA00022490"/>
    </source>
</evidence>
<protein>
    <recommendedName>
        <fullName evidence="13">Radical SAM core domain-containing protein</fullName>
    </recommendedName>
</protein>
<dbReference type="PIRSF" id="PIRSF006004">
    <property type="entry name" value="CHP00048"/>
    <property type="match status" value="1"/>
</dbReference>
<dbReference type="Gene3D" id="1.10.150.530">
    <property type="match status" value="1"/>
</dbReference>
<evidence type="ECO:0000256" key="9">
    <source>
        <dbReference type="ARBA" id="ARBA00022694"/>
    </source>
</evidence>
<keyword evidence="4" id="KW-0963">Cytoplasm</keyword>
<feature type="domain" description="Radical SAM core" evidence="13">
    <location>
        <begin position="81"/>
        <end position="324"/>
    </location>
</feature>
<evidence type="ECO:0000256" key="11">
    <source>
        <dbReference type="ARBA" id="ARBA00023004"/>
    </source>
</evidence>
<organism evidence="14 15">
    <name type="scientific">Powellomyces hirtus</name>
    <dbReference type="NCBI Taxonomy" id="109895"/>
    <lineage>
        <taxon>Eukaryota</taxon>
        <taxon>Fungi</taxon>
        <taxon>Fungi incertae sedis</taxon>
        <taxon>Chytridiomycota</taxon>
        <taxon>Chytridiomycota incertae sedis</taxon>
        <taxon>Chytridiomycetes</taxon>
        <taxon>Spizellomycetales</taxon>
        <taxon>Powellomycetaceae</taxon>
        <taxon>Powellomyces</taxon>
    </lineage>
</organism>
<evidence type="ECO:0000256" key="12">
    <source>
        <dbReference type="ARBA" id="ARBA00023014"/>
    </source>
</evidence>
<dbReference type="GO" id="GO:0005737">
    <property type="term" value="C:cytoplasm"/>
    <property type="evidence" value="ECO:0007669"/>
    <property type="project" value="UniProtKB-SubCell"/>
</dbReference>
<reference evidence="14 15" key="1">
    <citation type="journal article" date="2019" name="Sci. Rep.">
        <title>Comparative genomics of chytrid fungi reveal insights into the obligate biotrophic and pathogenic lifestyle of Synchytrium endobioticum.</title>
        <authorList>
            <person name="van de Vossenberg B.T.L.H."/>
            <person name="Warris S."/>
            <person name="Nguyen H.D.T."/>
            <person name="van Gent-Pelzer M.P.E."/>
            <person name="Joly D.L."/>
            <person name="van de Geest H.C."/>
            <person name="Bonants P.J.M."/>
            <person name="Smith D.S."/>
            <person name="Levesque C.A."/>
            <person name="van der Lee T.A.J."/>
        </authorList>
    </citation>
    <scope>NUCLEOTIDE SEQUENCE [LARGE SCALE GENOMIC DNA]</scope>
    <source>
        <strain evidence="14 15">CBS 809.83</strain>
    </source>
</reference>
<evidence type="ECO:0000256" key="3">
    <source>
        <dbReference type="ARBA" id="ARBA00022485"/>
    </source>
</evidence>
<evidence type="ECO:0000256" key="7">
    <source>
        <dbReference type="ARBA" id="ARBA00022679"/>
    </source>
</evidence>
<evidence type="ECO:0000256" key="10">
    <source>
        <dbReference type="ARBA" id="ARBA00022723"/>
    </source>
</evidence>
<evidence type="ECO:0000256" key="5">
    <source>
        <dbReference type="ARBA" id="ARBA00022552"/>
    </source>
</evidence>
<keyword evidence="3" id="KW-0004">4Fe-4S</keyword>
<keyword evidence="10" id="KW-0479">Metal-binding</keyword>
<keyword evidence="5" id="KW-0698">rRNA processing</keyword>
<dbReference type="SUPFAM" id="SSF102114">
    <property type="entry name" value="Radical SAM enzymes"/>
    <property type="match status" value="1"/>
</dbReference>
<dbReference type="EMBL" id="QEAQ01000070">
    <property type="protein sequence ID" value="TPX56575.1"/>
    <property type="molecule type" value="Genomic_DNA"/>
</dbReference>
<dbReference type="GO" id="GO:0046872">
    <property type="term" value="F:metal ion binding"/>
    <property type="evidence" value="ECO:0007669"/>
    <property type="project" value="UniProtKB-KW"/>
</dbReference>
<dbReference type="GO" id="GO:0070475">
    <property type="term" value="P:rRNA base methylation"/>
    <property type="evidence" value="ECO:0007669"/>
    <property type="project" value="InterPro"/>
</dbReference>
<dbReference type="SFLD" id="SFLDF00275">
    <property type="entry name" value="adenosine_C2_methyltransferase"/>
    <property type="match status" value="1"/>
</dbReference>
<dbReference type="NCBIfam" id="TIGR00048">
    <property type="entry name" value="rRNA_mod_RlmN"/>
    <property type="match status" value="1"/>
</dbReference>
<evidence type="ECO:0000313" key="15">
    <source>
        <dbReference type="Proteomes" id="UP000318582"/>
    </source>
</evidence>
<sequence>MEQRKYMQDDIWRFLYTRGVEDFDDMTSLSKDVRAALKAGFEVGNGIIKSNLTSKDGTRKWLIGFGKGADIETVLIPSPTDPKSGTVCVSSQVGCSLSCSFCHTGTQKLLRNLAANEILSQIMHAMRSVGDFPLEKGKRRNISNIVFMGQGEPLYNFRNVSAAISLLTSRSALNMARWRITLSTSGVAPLMERVGKDLGVGLAVSLHAVTDPLRDVLVPLNKQYPIKEVLNGCHKYLSHMPNESRHRRITFEYVMLDGVNDTPADARHLTRLIGQMPSHVNLIPFNPWPGSDYKPSTDANIQRFRKIVDEAGIACHVRLPKGQDIMAACGQLKSSEDRKRIRAAAKTLDPVQE</sequence>
<dbReference type="SFLD" id="SFLDG01062">
    <property type="entry name" value="methyltransferase_(Class_A)"/>
    <property type="match status" value="1"/>
</dbReference>
<keyword evidence="7" id="KW-0808">Transferase</keyword>
<keyword evidence="15" id="KW-1185">Reference proteome</keyword>
<keyword evidence="9" id="KW-0819">tRNA processing</keyword>
<proteinExistence type="inferred from homology"/>
<evidence type="ECO:0000256" key="6">
    <source>
        <dbReference type="ARBA" id="ARBA00022603"/>
    </source>
</evidence>
<dbReference type="InterPro" id="IPR058240">
    <property type="entry name" value="rSAM_sf"/>
</dbReference>
<name>A0A507DZK8_9FUNG</name>
<dbReference type="PANTHER" id="PTHR30544">
    <property type="entry name" value="23S RRNA METHYLTRANSFERASE"/>
    <property type="match status" value="1"/>
</dbReference>
<dbReference type="InterPro" id="IPR004383">
    <property type="entry name" value="rRNA_lsu_MTrfase_RlmN/Cfr"/>
</dbReference>
<evidence type="ECO:0000259" key="13">
    <source>
        <dbReference type="PROSITE" id="PS51918"/>
    </source>
</evidence>
<dbReference type="STRING" id="109895.A0A507DZK8"/>
<dbReference type="Pfam" id="PF04055">
    <property type="entry name" value="Radical_SAM"/>
    <property type="match status" value="1"/>
</dbReference>
<evidence type="ECO:0000256" key="1">
    <source>
        <dbReference type="ARBA" id="ARBA00001966"/>
    </source>
</evidence>
<dbReference type="InterPro" id="IPR040072">
    <property type="entry name" value="Methyltransferase_A"/>
</dbReference>
<evidence type="ECO:0000256" key="8">
    <source>
        <dbReference type="ARBA" id="ARBA00022691"/>
    </source>
</evidence>
<comment type="cofactor">
    <cofactor evidence="1">
        <name>[4Fe-4S] cluster</name>
        <dbReference type="ChEBI" id="CHEBI:49883"/>
    </cofactor>
</comment>
<dbReference type="AlphaFoldDB" id="A0A507DZK8"/>
<dbReference type="Pfam" id="PF21016">
    <property type="entry name" value="RlmN_N"/>
    <property type="match status" value="1"/>
</dbReference>
<dbReference type="InterPro" id="IPR007197">
    <property type="entry name" value="rSAM"/>
</dbReference>
<accession>A0A507DZK8</accession>
<evidence type="ECO:0000313" key="14">
    <source>
        <dbReference type="EMBL" id="TPX56575.1"/>
    </source>
</evidence>
<dbReference type="InterPro" id="IPR048641">
    <property type="entry name" value="RlmN_N"/>
</dbReference>
<evidence type="ECO:0000256" key="2">
    <source>
        <dbReference type="ARBA" id="ARBA00004496"/>
    </source>
</evidence>
<gene>
    <name evidence="14" type="ORF">PhCBS80983_g04438</name>
</gene>
<dbReference type="PROSITE" id="PS51918">
    <property type="entry name" value="RADICAL_SAM"/>
    <property type="match status" value="1"/>
</dbReference>
<keyword evidence="8" id="KW-0949">S-adenosyl-L-methionine</keyword>